<dbReference type="InterPro" id="IPR051629">
    <property type="entry name" value="Sulfite_efflux_TDT"/>
</dbReference>
<evidence type="ECO:0000313" key="9">
    <source>
        <dbReference type="EMBL" id="MBC5783838.1"/>
    </source>
</evidence>
<gene>
    <name evidence="9" type="ORF">H8N03_12855</name>
</gene>
<organism evidence="9 10">
    <name type="scientific">Ramlibacter cellulosilyticus</name>
    <dbReference type="NCBI Taxonomy" id="2764187"/>
    <lineage>
        <taxon>Bacteria</taxon>
        <taxon>Pseudomonadati</taxon>
        <taxon>Pseudomonadota</taxon>
        <taxon>Betaproteobacteria</taxon>
        <taxon>Burkholderiales</taxon>
        <taxon>Comamonadaceae</taxon>
        <taxon>Ramlibacter</taxon>
    </lineage>
</organism>
<reference evidence="9" key="1">
    <citation type="submission" date="2020-08" db="EMBL/GenBank/DDBJ databases">
        <title>Ramlibacter sp. USB13 16S ribosomal RNA gene genome sequencing and assembly.</title>
        <authorList>
            <person name="Kang M."/>
        </authorList>
    </citation>
    <scope>NUCLEOTIDE SEQUENCE</scope>
    <source>
        <strain evidence="9">USB13</strain>
    </source>
</reference>
<feature type="transmembrane region" description="Helical" evidence="8">
    <location>
        <begin position="177"/>
        <end position="203"/>
    </location>
</feature>
<dbReference type="InterPro" id="IPR004695">
    <property type="entry name" value="SLAC1/Mae1/Ssu1/TehA"/>
</dbReference>
<dbReference type="AlphaFoldDB" id="A0A923SC42"/>
<evidence type="ECO:0000256" key="3">
    <source>
        <dbReference type="ARBA" id="ARBA00022448"/>
    </source>
</evidence>
<feature type="transmembrane region" description="Helical" evidence="8">
    <location>
        <begin position="80"/>
        <end position="100"/>
    </location>
</feature>
<keyword evidence="10" id="KW-1185">Reference proteome</keyword>
<dbReference type="Proteomes" id="UP000608513">
    <property type="component" value="Unassembled WGS sequence"/>
</dbReference>
<dbReference type="EMBL" id="JACORT010000005">
    <property type="protein sequence ID" value="MBC5783838.1"/>
    <property type="molecule type" value="Genomic_DNA"/>
</dbReference>
<dbReference type="Gene3D" id="1.50.10.150">
    <property type="entry name" value="Voltage-dependent anion channel"/>
    <property type="match status" value="1"/>
</dbReference>
<name>A0A923SC42_9BURK</name>
<evidence type="ECO:0000256" key="7">
    <source>
        <dbReference type="ARBA" id="ARBA00023136"/>
    </source>
</evidence>
<feature type="transmembrane region" description="Helical" evidence="8">
    <location>
        <begin position="106"/>
        <end position="129"/>
    </location>
</feature>
<keyword evidence="3" id="KW-0813">Transport</keyword>
<feature type="transmembrane region" description="Helical" evidence="8">
    <location>
        <begin position="39"/>
        <end position="59"/>
    </location>
</feature>
<dbReference type="Pfam" id="PF03595">
    <property type="entry name" value="SLAC1"/>
    <property type="match status" value="1"/>
</dbReference>
<accession>A0A923SC42</accession>
<keyword evidence="5 8" id="KW-0812">Transmembrane</keyword>
<evidence type="ECO:0000256" key="4">
    <source>
        <dbReference type="ARBA" id="ARBA00022475"/>
    </source>
</evidence>
<proteinExistence type="inferred from homology"/>
<keyword evidence="7 8" id="KW-0472">Membrane</keyword>
<feature type="transmembrane region" description="Helical" evidence="8">
    <location>
        <begin position="288"/>
        <end position="306"/>
    </location>
</feature>
<comment type="caution">
    <text evidence="9">The sequence shown here is derived from an EMBL/GenBank/DDBJ whole genome shotgun (WGS) entry which is preliminary data.</text>
</comment>
<feature type="transmembrane region" description="Helical" evidence="8">
    <location>
        <begin position="318"/>
        <end position="337"/>
    </location>
</feature>
<evidence type="ECO:0000256" key="1">
    <source>
        <dbReference type="ARBA" id="ARBA00004651"/>
    </source>
</evidence>
<protein>
    <submittedName>
        <fullName evidence="9">Tellurite resistance/C4-dicarboxylate transporter family protein</fullName>
    </submittedName>
</protein>
<evidence type="ECO:0000256" key="8">
    <source>
        <dbReference type="SAM" id="Phobius"/>
    </source>
</evidence>
<feature type="transmembrane region" description="Helical" evidence="8">
    <location>
        <begin position="141"/>
        <end position="165"/>
    </location>
</feature>
<keyword evidence="4" id="KW-1003">Cell membrane</keyword>
<dbReference type="InterPro" id="IPR038665">
    <property type="entry name" value="Voltage-dep_anion_channel_sf"/>
</dbReference>
<keyword evidence="6 8" id="KW-1133">Transmembrane helix</keyword>
<dbReference type="GO" id="GO:0000319">
    <property type="term" value="F:sulfite transmembrane transporter activity"/>
    <property type="evidence" value="ECO:0007669"/>
    <property type="project" value="TreeGrafter"/>
</dbReference>
<sequence>MRAARTFAAPVAGLSPANFAIVMATGVIGVDAQQQGYDVLGEVLLAIALVAWLALAAMSTGRLLWHREHLLADLRSHQRAPGFLTTVAGTSVLGSLWLVLGLPVQASALLCALALALWLVLTYGILIALTLQRDKPALADAISGAWLLVVVAMQSIAILAVLLAAHAQQPARLMLNFLALAMWFCGGMVYVWLISLIFYRLAFFRFGPEDLAPTSWINMGAMAISALAGAQLVLNAPGAPFLSSLLPVLQGGTVLYWAVGTWWIPLLAGLALWRYVHRRYPLRYEVGYWGVVFPLGMYSAATQQMAQALGVRFLLPVARGFFFLAVAAWLLTAAGLVRQWLRANERRAT</sequence>
<dbReference type="PANTHER" id="PTHR31686:SF1">
    <property type="entry name" value="SULFITE EFFLUX PUMP SSU1"/>
    <property type="match status" value="1"/>
</dbReference>
<comment type="similarity">
    <text evidence="2">Belongs to the tellurite-resistance/dicarboxylate transporter (TDT) family.</text>
</comment>
<evidence type="ECO:0000256" key="6">
    <source>
        <dbReference type="ARBA" id="ARBA00022989"/>
    </source>
</evidence>
<evidence type="ECO:0000256" key="5">
    <source>
        <dbReference type="ARBA" id="ARBA00022692"/>
    </source>
</evidence>
<dbReference type="CDD" id="cd09319">
    <property type="entry name" value="TDT_like_1"/>
    <property type="match status" value="1"/>
</dbReference>
<comment type="subcellular location">
    <subcellularLocation>
        <location evidence="1">Cell membrane</location>
        <topology evidence="1">Multi-pass membrane protein</topology>
    </subcellularLocation>
</comment>
<feature type="transmembrane region" description="Helical" evidence="8">
    <location>
        <begin position="215"/>
        <end position="234"/>
    </location>
</feature>
<evidence type="ECO:0000256" key="2">
    <source>
        <dbReference type="ARBA" id="ARBA00008566"/>
    </source>
</evidence>
<feature type="transmembrane region" description="Helical" evidence="8">
    <location>
        <begin position="254"/>
        <end position="276"/>
    </location>
</feature>
<evidence type="ECO:0000313" key="10">
    <source>
        <dbReference type="Proteomes" id="UP000608513"/>
    </source>
</evidence>
<dbReference type="GO" id="GO:0005886">
    <property type="term" value="C:plasma membrane"/>
    <property type="evidence" value="ECO:0007669"/>
    <property type="project" value="UniProtKB-SubCell"/>
</dbReference>
<dbReference type="PANTHER" id="PTHR31686">
    <property type="match status" value="1"/>
</dbReference>
<dbReference type="RefSeq" id="WP_187076591.1">
    <property type="nucleotide sequence ID" value="NZ_JACORT010000005.1"/>
</dbReference>